<keyword evidence="3" id="KW-1185">Reference proteome</keyword>
<feature type="domain" description="DUF7507" evidence="1">
    <location>
        <begin position="20"/>
        <end position="74"/>
    </location>
</feature>
<evidence type="ECO:0000259" key="1">
    <source>
        <dbReference type="Pfam" id="PF24346"/>
    </source>
</evidence>
<name>A0ABT2NPB7_9RHOB</name>
<protein>
    <recommendedName>
        <fullName evidence="1">DUF7507 domain-containing protein</fullName>
    </recommendedName>
</protein>
<comment type="caution">
    <text evidence="2">The sequence shown here is derived from an EMBL/GenBank/DDBJ whole genome shotgun (WGS) entry which is preliminary data.</text>
</comment>
<sequence length="484" mass="52054">DGFGGSASDSDTASVPVDYEPEITVEKVTRHEGTEGDGLMGVVAGDEVRWAYYVTNSGNVTLSNLEIVDDNGTAADTSDDFSLSGGGIVGVEAGGFNVGDTDLDGIFDVGETWEFESTPAYIVPDDLLSYENEVMVTADGPCEDTVSDSDTSGFTVLPPGMVTNSQLCDFGEYFNVLFTPGKTGGYAQNATNPGQFFYNVFFDYDEEFDEDGGDNILTLHIPDGFELQSPDAFFEQAVHVYDSVTTEMHDGMLCLVPGEEISRDLYTISYEYNADGSFDVVINFGNNDLEGLTYVNIHLDYETKGSEGWLKSGEDAVDGPDLFDEGSNVGYTPDSILDGTEYLFDATLSEDGLDSDTDFADSVYNDNIFKNGGKSGGLAGFVWSDIVDPNGSFDAGEGIDTGTTAAYLRILDGSGKVIANNVETDADGWWSVDFAPKGGLKTYTVELRDETGTLYDSHDVMLGKADKFALVDFEVSDTDVSLFQ</sequence>
<dbReference type="Pfam" id="PF24346">
    <property type="entry name" value="DUF7507"/>
    <property type="match status" value="1"/>
</dbReference>
<evidence type="ECO:0000313" key="3">
    <source>
        <dbReference type="Proteomes" id="UP001205601"/>
    </source>
</evidence>
<dbReference type="RefSeq" id="WP_261496613.1">
    <property type="nucleotide sequence ID" value="NZ_JAOCQF010000002.1"/>
</dbReference>
<evidence type="ECO:0000313" key="2">
    <source>
        <dbReference type="EMBL" id="MCT8330761.1"/>
    </source>
</evidence>
<dbReference type="Proteomes" id="UP001205601">
    <property type="component" value="Unassembled WGS sequence"/>
</dbReference>
<gene>
    <name evidence="2" type="ORF">N5I32_14655</name>
</gene>
<reference evidence="3" key="1">
    <citation type="submission" date="2023-07" db="EMBL/GenBank/DDBJ databases">
        <title>Defluviimonas sediminis sp. nov., isolated from mangrove sediment.</title>
        <authorList>
            <person name="Liu L."/>
            <person name="Li J."/>
            <person name="Huang Y."/>
            <person name="Pan J."/>
            <person name="Li M."/>
        </authorList>
    </citation>
    <scope>NUCLEOTIDE SEQUENCE [LARGE SCALE GENOMIC DNA]</scope>
    <source>
        <strain evidence="3">FT324</strain>
    </source>
</reference>
<proteinExistence type="predicted"/>
<feature type="non-terminal residue" evidence="2">
    <location>
        <position position="1"/>
    </location>
</feature>
<dbReference type="EMBL" id="JAOCQF010000002">
    <property type="protein sequence ID" value="MCT8330761.1"/>
    <property type="molecule type" value="Genomic_DNA"/>
</dbReference>
<accession>A0ABT2NPB7</accession>
<dbReference type="InterPro" id="IPR055354">
    <property type="entry name" value="DUF7507"/>
</dbReference>
<organism evidence="2 3">
    <name type="scientific">Albidovulum sediminis</name>
    <dbReference type="NCBI Taxonomy" id="3066345"/>
    <lineage>
        <taxon>Bacteria</taxon>
        <taxon>Pseudomonadati</taxon>
        <taxon>Pseudomonadota</taxon>
        <taxon>Alphaproteobacteria</taxon>
        <taxon>Rhodobacterales</taxon>
        <taxon>Paracoccaceae</taxon>
        <taxon>Albidovulum</taxon>
    </lineage>
</organism>